<dbReference type="Pfam" id="PF00459">
    <property type="entry name" value="Inositol_P"/>
    <property type="match status" value="1"/>
</dbReference>
<dbReference type="NCBIfam" id="NF008027">
    <property type="entry name" value="PRK10757.1"/>
    <property type="match status" value="1"/>
</dbReference>
<dbReference type="GO" id="GO:0007165">
    <property type="term" value="P:signal transduction"/>
    <property type="evidence" value="ECO:0007669"/>
    <property type="project" value="TreeGrafter"/>
</dbReference>
<name>A0A662ZGF4_9GAMM</name>
<dbReference type="PANTHER" id="PTHR20854:SF4">
    <property type="entry name" value="INOSITOL-1-MONOPHOSPHATASE-RELATED"/>
    <property type="match status" value="1"/>
</dbReference>
<keyword evidence="6" id="KW-0889">Transcription antitermination</keyword>
<dbReference type="EMBL" id="FOXF01000004">
    <property type="protein sequence ID" value="SFP08168.1"/>
    <property type="molecule type" value="Genomic_DNA"/>
</dbReference>
<dbReference type="RefSeq" id="WP_031579323.1">
    <property type="nucleotide sequence ID" value="NZ_FOXF01000004.1"/>
</dbReference>
<dbReference type="PANTHER" id="PTHR20854">
    <property type="entry name" value="INOSITOL MONOPHOSPHATASE"/>
    <property type="match status" value="1"/>
</dbReference>
<dbReference type="GO" id="GO:0031564">
    <property type="term" value="P:transcription antitermination"/>
    <property type="evidence" value="ECO:0007669"/>
    <property type="project" value="UniProtKB-KW"/>
</dbReference>
<dbReference type="SUPFAM" id="SSF56655">
    <property type="entry name" value="Carbohydrate phosphatase"/>
    <property type="match status" value="1"/>
</dbReference>
<keyword evidence="11" id="KW-1185">Reference proteome</keyword>
<dbReference type="GO" id="GO:0046872">
    <property type="term" value="F:metal ion binding"/>
    <property type="evidence" value="ECO:0007669"/>
    <property type="project" value="UniProtKB-KW"/>
</dbReference>
<dbReference type="PROSITE" id="PS00630">
    <property type="entry name" value="IMP_2"/>
    <property type="match status" value="1"/>
</dbReference>
<organism evidence="10 11">
    <name type="scientific">Ruminobacter amylophilus</name>
    <dbReference type="NCBI Taxonomy" id="867"/>
    <lineage>
        <taxon>Bacteria</taxon>
        <taxon>Pseudomonadati</taxon>
        <taxon>Pseudomonadota</taxon>
        <taxon>Gammaproteobacteria</taxon>
        <taxon>Aeromonadales</taxon>
        <taxon>Succinivibrionaceae</taxon>
        <taxon>Ruminobacter</taxon>
    </lineage>
</organism>
<dbReference type="Proteomes" id="UP000243745">
    <property type="component" value="Unassembled WGS sequence"/>
</dbReference>
<evidence type="ECO:0000256" key="1">
    <source>
        <dbReference type="ARBA" id="ARBA00001033"/>
    </source>
</evidence>
<proteinExistence type="inferred from homology"/>
<comment type="cofactor">
    <cofactor evidence="2 8 9">
        <name>Mg(2+)</name>
        <dbReference type="ChEBI" id="CHEBI:18420"/>
    </cofactor>
</comment>
<dbReference type="Gene3D" id="3.30.540.10">
    <property type="entry name" value="Fructose-1,6-Bisphosphatase, subunit A, domain 1"/>
    <property type="match status" value="1"/>
</dbReference>
<evidence type="ECO:0000256" key="8">
    <source>
        <dbReference type="PIRSR" id="PIRSR600760-2"/>
    </source>
</evidence>
<keyword evidence="7 8" id="KW-0460">Magnesium</keyword>
<dbReference type="AlphaFoldDB" id="A0A662ZGF4"/>
<comment type="similarity">
    <text evidence="3 9">Belongs to the inositol monophosphatase superfamily.</text>
</comment>
<evidence type="ECO:0000256" key="2">
    <source>
        <dbReference type="ARBA" id="ARBA00001946"/>
    </source>
</evidence>
<dbReference type="CDD" id="cd01639">
    <property type="entry name" value="IMPase"/>
    <property type="match status" value="1"/>
</dbReference>
<dbReference type="PRINTS" id="PR00377">
    <property type="entry name" value="IMPHPHTASES"/>
</dbReference>
<dbReference type="PRINTS" id="PR01959">
    <property type="entry name" value="SBIMPHPHTASE"/>
</dbReference>
<dbReference type="InterPro" id="IPR020550">
    <property type="entry name" value="Inositol_monophosphatase_CS"/>
</dbReference>
<sequence>MHPMLNIAVRAARAAGNVISLNFEDHQNVSAEEKNKNDLVTNIDRECEKVIKEVLLKSYPKHCVKGEEFGTEGNPESDHVWIIDPIDGTTNFVKGIPHVAVSIGLRIKDVTTVAVVFDPIRNELFTASKGDGAQLNGRRIRTAQAKTLDGTIIATSFPHRNRNYLVSYKQMLSNVFNKCADIRRAGTASLDLAYVAAGRLDGYFELCLKPWDFCAGELICREAGAIVTDFCGGENIYNSGNIVCGNPRIVQALLKEIMPVAEKQNIK</sequence>
<keyword evidence="5 9" id="KW-0378">Hydrolase</keyword>
<evidence type="ECO:0000256" key="3">
    <source>
        <dbReference type="ARBA" id="ARBA00009759"/>
    </source>
</evidence>
<dbReference type="GO" id="GO:0008934">
    <property type="term" value="F:inositol monophosphate 1-phosphatase activity"/>
    <property type="evidence" value="ECO:0007669"/>
    <property type="project" value="InterPro"/>
</dbReference>
<feature type="binding site" evidence="8">
    <location>
        <position position="212"/>
    </location>
    <ligand>
        <name>Mg(2+)</name>
        <dbReference type="ChEBI" id="CHEBI:18420"/>
        <label>1</label>
        <note>catalytic</note>
    </ligand>
</feature>
<dbReference type="GO" id="GO:0006020">
    <property type="term" value="P:inositol metabolic process"/>
    <property type="evidence" value="ECO:0007669"/>
    <property type="project" value="TreeGrafter"/>
</dbReference>
<evidence type="ECO:0000313" key="11">
    <source>
        <dbReference type="Proteomes" id="UP000243745"/>
    </source>
</evidence>
<dbReference type="InterPro" id="IPR022337">
    <property type="entry name" value="Inositol_monophosphatase_SuhB"/>
</dbReference>
<dbReference type="PROSITE" id="PS00629">
    <property type="entry name" value="IMP_1"/>
    <property type="match status" value="1"/>
</dbReference>
<feature type="binding site" evidence="8">
    <location>
        <position position="87"/>
    </location>
    <ligand>
        <name>Mg(2+)</name>
        <dbReference type="ChEBI" id="CHEBI:18420"/>
        <label>1</label>
        <note>catalytic</note>
    </ligand>
</feature>
<comment type="catalytic activity">
    <reaction evidence="1 9">
        <text>a myo-inositol phosphate + H2O = myo-inositol + phosphate</text>
        <dbReference type="Rhea" id="RHEA:24056"/>
        <dbReference type="ChEBI" id="CHEBI:15377"/>
        <dbReference type="ChEBI" id="CHEBI:17268"/>
        <dbReference type="ChEBI" id="CHEBI:43474"/>
        <dbReference type="ChEBI" id="CHEBI:84139"/>
        <dbReference type="EC" id="3.1.3.25"/>
    </reaction>
</comment>
<dbReference type="FunFam" id="3.30.540.10:FF:000003">
    <property type="entry name" value="Inositol-1-monophosphatase"/>
    <property type="match status" value="1"/>
</dbReference>
<dbReference type="GO" id="GO:0046854">
    <property type="term" value="P:phosphatidylinositol phosphate biosynthetic process"/>
    <property type="evidence" value="ECO:0007669"/>
    <property type="project" value="InterPro"/>
</dbReference>
<keyword evidence="6" id="KW-0805">Transcription regulation</keyword>
<dbReference type="InterPro" id="IPR033942">
    <property type="entry name" value="IMPase"/>
</dbReference>
<dbReference type="OrthoDB" id="9785695at2"/>
<dbReference type="Gene3D" id="3.40.190.80">
    <property type="match status" value="1"/>
</dbReference>
<feature type="binding site" evidence="8">
    <location>
        <position position="67"/>
    </location>
    <ligand>
        <name>Mg(2+)</name>
        <dbReference type="ChEBI" id="CHEBI:18420"/>
        <label>1</label>
        <note>catalytic</note>
    </ligand>
</feature>
<protein>
    <recommendedName>
        <fullName evidence="9">Inositol-1-monophosphatase</fullName>
        <ecNumber evidence="9">3.1.3.25</ecNumber>
    </recommendedName>
</protein>
<evidence type="ECO:0000256" key="4">
    <source>
        <dbReference type="ARBA" id="ARBA00022723"/>
    </source>
</evidence>
<dbReference type="EC" id="3.1.3.25" evidence="9"/>
<gene>
    <name evidence="10" type="ORF">SAMN02910344_00400</name>
</gene>
<evidence type="ECO:0000256" key="7">
    <source>
        <dbReference type="ARBA" id="ARBA00022842"/>
    </source>
</evidence>
<evidence type="ECO:0000313" key="10">
    <source>
        <dbReference type="EMBL" id="SFP08168.1"/>
    </source>
</evidence>
<feature type="binding site" evidence="8">
    <location>
        <position position="84"/>
    </location>
    <ligand>
        <name>Mg(2+)</name>
        <dbReference type="ChEBI" id="CHEBI:18420"/>
        <label>1</label>
        <note>catalytic</note>
    </ligand>
</feature>
<keyword evidence="6" id="KW-0804">Transcription</keyword>
<dbReference type="InterPro" id="IPR000760">
    <property type="entry name" value="Inositol_monophosphatase-like"/>
</dbReference>
<reference evidence="10 11" key="1">
    <citation type="submission" date="2016-10" db="EMBL/GenBank/DDBJ databases">
        <authorList>
            <person name="Varghese N."/>
            <person name="Submissions S."/>
        </authorList>
    </citation>
    <scope>NUCLEOTIDE SEQUENCE [LARGE SCALE GENOMIC DNA]</scope>
    <source>
        <strain evidence="10 11">DSM 1361</strain>
    </source>
</reference>
<evidence type="ECO:0000256" key="5">
    <source>
        <dbReference type="ARBA" id="ARBA00022801"/>
    </source>
</evidence>
<accession>A0A662ZGF4</accession>
<evidence type="ECO:0000256" key="6">
    <source>
        <dbReference type="ARBA" id="ARBA00022814"/>
    </source>
</evidence>
<keyword evidence="4 8" id="KW-0479">Metal-binding</keyword>
<feature type="binding site" evidence="8">
    <location>
        <position position="86"/>
    </location>
    <ligand>
        <name>Mg(2+)</name>
        <dbReference type="ChEBI" id="CHEBI:18420"/>
        <label>1</label>
        <note>catalytic</note>
    </ligand>
</feature>
<evidence type="ECO:0000256" key="9">
    <source>
        <dbReference type="RuleBase" id="RU364068"/>
    </source>
</evidence>
<dbReference type="InterPro" id="IPR020583">
    <property type="entry name" value="Inositol_monoP_metal-BS"/>
</dbReference>